<dbReference type="GO" id="GO:0043041">
    <property type="term" value="P:amino acid activation for nonribosomal peptide biosynthetic process"/>
    <property type="evidence" value="ECO:0007669"/>
    <property type="project" value="TreeGrafter"/>
</dbReference>
<evidence type="ECO:0000313" key="11">
    <source>
        <dbReference type="Proteomes" id="UP000198226"/>
    </source>
</evidence>
<dbReference type="SUPFAM" id="SSF47336">
    <property type="entry name" value="ACP-like"/>
    <property type="match status" value="3"/>
</dbReference>
<dbReference type="SUPFAM" id="SSF56801">
    <property type="entry name" value="Acetyl-CoA synthetase-like"/>
    <property type="match status" value="2"/>
</dbReference>
<evidence type="ECO:0000259" key="9">
    <source>
        <dbReference type="PROSITE" id="PS50075"/>
    </source>
</evidence>
<evidence type="ECO:0000256" key="6">
    <source>
        <dbReference type="ARBA" id="ARBA00022553"/>
    </source>
</evidence>
<dbReference type="FunFam" id="3.30.559.30:FF:000006">
    <property type="entry name" value="Yersiniabactin polyketide/non-ribosomal peptide synthetase"/>
    <property type="match status" value="2"/>
</dbReference>
<reference evidence="11" key="1">
    <citation type="submission" date="2016-06" db="EMBL/GenBank/DDBJ databases">
        <authorList>
            <person name="Varghese N."/>
            <person name="Submissions Spin"/>
        </authorList>
    </citation>
    <scope>NUCLEOTIDE SEQUENCE [LARGE SCALE GENOMIC DNA]</scope>
    <source>
        <strain evidence="11">DSM 44983</strain>
    </source>
</reference>
<dbReference type="EMBL" id="LT607752">
    <property type="protein sequence ID" value="SCG48674.1"/>
    <property type="molecule type" value="Genomic_DNA"/>
</dbReference>
<feature type="domain" description="Carrier" evidence="9">
    <location>
        <begin position="1056"/>
        <end position="1131"/>
    </location>
</feature>
<dbReference type="Proteomes" id="UP000198226">
    <property type="component" value="Chromosome I"/>
</dbReference>
<evidence type="ECO:0000256" key="1">
    <source>
        <dbReference type="ARBA" id="ARBA00001957"/>
    </source>
</evidence>
<dbReference type="CDD" id="cd19535">
    <property type="entry name" value="Cyc_NRPS"/>
    <property type="match status" value="2"/>
</dbReference>
<dbReference type="Gene3D" id="3.30.300.30">
    <property type="match status" value="2"/>
</dbReference>
<keyword evidence="5" id="KW-0596">Phosphopantetheine</keyword>
<gene>
    <name evidence="10" type="ORF">GA0070623_1604</name>
</gene>
<dbReference type="GO" id="GO:0000036">
    <property type="term" value="F:acyl carrier activity"/>
    <property type="evidence" value="ECO:0007669"/>
    <property type="project" value="TreeGrafter"/>
</dbReference>
<proteinExistence type="inferred from homology"/>
<comment type="pathway">
    <text evidence="2">Siderophore biosynthesis; mycobactin biosynthesis.</text>
</comment>
<keyword evidence="6" id="KW-0597">Phosphoprotein</keyword>
<name>A0A1C5HRP6_9ACTN</name>
<dbReference type="Gene3D" id="3.30.559.30">
    <property type="entry name" value="Nonribosomal peptide synthetase, condensation domain"/>
    <property type="match status" value="2"/>
</dbReference>
<sequence>MDAAADTETTLTLDGMRADVAEALGCPPSSVGDDDDLLMLGLDSIALMRLASRWHRQGAPVTFSTLIEWRTLAQWWGLIEERHTEARPAPLPPVVVDESAPFGLATMQHAYWVGRADGQPLGGVGAHFYNEFDGTGVEPDRLDAAVRAVLRRHGMLRAEFHADGTQRIRPESPWPGLTVHDLRDLPPARCEEELARLRHRLSHRRLRVEQAETFDIQLSLLPGGATRVHVHVEMLVADAHSFRLILSDLAAFYRDPDRRTPPVGLSYPAYLATVAARPDEARDRARGYWRERLDTLPGPPQLPTAVDPAGVTSHQVVRRYHWLTPAQQADLERRSASAGVTLSMVFLTAFAEVLAAWSSTGRFVLNLPMYDRRPVHPEVGEIVGDFTNLILLEIDTTGPAGFVDLVRRQQDRLRSDAAHSAYSGVDVLRDLSRARSGQPVGAPVVFTSALSLGELFDAEVRDCFGTPGWTMSQTPQVWLDYQITEREDGLYLNWDVVDELFPDGFVADMFAAYLGIVDWLLDPATDWSERAPVALPAHTAAVRAAANDTAGPTDDAPLHRDVFALAAREPDRPAVLSGTDPTSVLTYGDLAGRAQALADELTTRGLTPGDAVAVTLPKGPDQIVAVLGVLRAGGVYVPVGVDQPAARRELIRATARARFTVTTASTAPGSADPSTVLTVPTAGVPLRADVPTVDPGQDAYLLFTSGSTGTPKGVRVPHRAARNTLDDLVRRFDIGPDDRVLAVSALDFDLSVFDMFALLGRGGAVVTVDEDTRRDPTAWLRLVHRHRVTVWQSVPALLDLLLTQAEATDDGPLPLRLAVLGGDRVGLDLAGRLARLAPDSRLYGLGGTTETAIHSTVQLAPADPPPHWRSVPYGVPLRNQLMRVVDEHGRDRPDWVPGELWIGGRSVAAGYAGDPQRTADRFVEHAGQRWYRTGDLARYWPDGTVDFLGRTDFQVKIRGHRIELGEIEAALERDPDVARAAAHVVDGTSLAAAVTVVRADADPQAIRQRAADQLPPYMVPAVVVVLDAFPLSANGKIDRGRLPELLAARPTVAGTPPRGEVETTVAALWSELLAVPEVSREDNFFALGGDSLVATRLLTRLREAGIVGAELRHLFHARDLAGFALPLRAEGTAATRTGRRELAADPAHRHDPFPPTDVQRAYWMGRTDDFALGGVGSHWYWEFDGGDVDLDRLGRAVNTLIARHEMLRAVFDDNGDQRILPEVPPFTITVHDGHEHLATLREELSHRIPDPSRWPLIDIQAVRHPGGTRVAFSFDYIVLDALSIVVFFAELSTLYRDPDAALRPLGVSFRDYVLGATPPPEVVGQAQAYWRGRLDDIAPPPALPLAVDPETLVAPRFVRRERSLTPRQWAAITRRARDHRLTPAAVLATAYAEVLSAYSGQDALTLNLTMFQRHDVHPDIGAILGDFTSLVLVGYRGAAGRSWRETAHLFQQDLWAGLEHNDVSALWVLRELARRRDGGTVSMPIVFTSALGVAADLVNMRFPFGELTWGVSQTPQVWLDNQVMERDGGLTFNWDSVDELFPDGLLDAMFDAYHRLLCWLADGEWDRPLPDMLPSEQRAVRAAVNATDAPAPDHTLHGPFFANATRDPDRLAVAYGETSVSYGELANRALRIAGALLRAGVEPGDAVAVTVPRGPDQVAAVLGVLAAGASYVPVSVDQPAARRDRIYAKAQVTAVVGRPGVHHLPTVAPDVAGPALRGPVTVDPRALAYTIFTSGSTGEPKGVEITHRAAVNTVTDINSRYGVGPDDRVLAVSALDFDLSVYDVFGLLTAGGALVVPAEEERREARRWAELARRWNVTVWNSVPALLDMLLVAAGEHPPASLRLALLSGDWIGLDLPDRLARVAPHARFVALGGATEGAIWSNAHEVETVPEHWRSIPYGRPLRNQRYRVTDPRGRDCPDWVPGELRIGGTGVASGYRNAPELTARQFSVDDDRRWYRTGDLGRYWPDGTLEFLGRVDFQVKVRGHRIELGEIEAAAEAHPLVARAVAMVVGQPPSQHLGLAVVPATEGTEPELARWLAERLPAYMVPEYVVTVDRLPLTGNGKVDRQQLGTLLRADPLDDAAEPPKGPTEETLGALWSQLLDQPVVDRRHSFFALGGDSLLATRLLETLRQRFGVAMTLRQLFAVPVLADLAAAVDEQLRTSADEDVEEGVI</sequence>
<dbReference type="SMART" id="SM00823">
    <property type="entry name" value="PKS_PP"/>
    <property type="match status" value="2"/>
</dbReference>
<keyword evidence="11" id="KW-1185">Reference proteome</keyword>
<dbReference type="InterPro" id="IPR000873">
    <property type="entry name" value="AMP-dep_synth/lig_dom"/>
</dbReference>
<dbReference type="Pfam" id="PF13193">
    <property type="entry name" value="AMP-binding_C"/>
    <property type="match status" value="2"/>
</dbReference>
<evidence type="ECO:0000256" key="8">
    <source>
        <dbReference type="ARBA" id="ARBA00033440"/>
    </source>
</evidence>
<dbReference type="SUPFAM" id="SSF52777">
    <property type="entry name" value="CoA-dependent acyltransferases"/>
    <property type="match status" value="4"/>
</dbReference>
<organism evidence="10 11">
    <name type="scientific">Micromonospora rifamycinica</name>
    <dbReference type="NCBI Taxonomy" id="291594"/>
    <lineage>
        <taxon>Bacteria</taxon>
        <taxon>Bacillati</taxon>
        <taxon>Actinomycetota</taxon>
        <taxon>Actinomycetes</taxon>
        <taxon>Micromonosporales</taxon>
        <taxon>Micromonosporaceae</taxon>
        <taxon>Micromonospora</taxon>
    </lineage>
</organism>
<comment type="cofactor">
    <cofactor evidence="1">
        <name>pantetheine 4'-phosphate</name>
        <dbReference type="ChEBI" id="CHEBI:47942"/>
    </cofactor>
</comment>
<dbReference type="InterPro" id="IPR020806">
    <property type="entry name" value="PKS_PP-bd"/>
</dbReference>
<dbReference type="InterPro" id="IPR029058">
    <property type="entry name" value="AB_hydrolase_fold"/>
</dbReference>
<dbReference type="Pfam" id="PF00668">
    <property type="entry name" value="Condensation"/>
    <property type="match status" value="2"/>
</dbReference>
<dbReference type="CDD" id="cd12114">
    <property type="entry name" value="A_NRPS_TlmIV_like"/>
    <property type="match status" value="2"/>
</dbReference>
<dbReference type="GO" id="GO:0005737">
    <property type="term" value="C:cytoplasm"/>
    <property type="evidence" value="ECO:0007669"/>
    <property type="project" value="TreeGrafter"/>
</dbReference>
<dbReference type="FunFam" id="3.30.559.10:FF:000023">
    <property type="entry name" value="Non-ribosomal peptide synthetase"/>
    <property type="match status" value="2"/>
</dbReference>
<evidence type="ECO:0000256" key="3">
    <source>
        <dbReference type="ARBA" id="ARBA00007380"/>
    </source>
</evidence>
<dbReference type="Gene3D" id="3.30.559.10">
    <property type="entry name" value="Chloramphenicol acetyltransferase-like domain"/>
    <property type="match status" value="2"/>
</dbReference>
<dbReference type="NCBIfam" id="TIGR01733">
    <property type="entry name" value="AA-adenyl-dom"/>
    <property type="match status" value="2"/>
</dbReference>
<evidence type="ECO:0000256" key="2">
    <source>
        <dbReference type="ARBA" id="ARBA00005102"/>
    </source>
</evidence>
<dbReference type="PROSITE" id="PS00455">
    <property type="entry name" value="AMP_BINDING"/>
    <property type="match status" value="1"/>
</dbReference>
<accession>A0A1C5HRP6</accession>
<dbReference type="Gene3D" id="3.40.50.12780">
    <property type="entry name" value="N-terminal domain of ligase-like"/>
    <property type="match status" value="2"/>
</dbReference>
<dbReference type="GO" id="GO:0031177">
    <property type="term" value="F:phosphopantetheine binding"/>
    <property type="evidence" value="ECO:0007669"/>
    <property type="project" value="InterPro"/>
</dbReference>
<dbReference type="InterPro" id="IPR020845">
    <property type="entry name" value="AMP-binding_CS"/>
</dbReference>
<dbReference type="PROSITE" id="PS50075">
    <property type="entry name" value="CARRIER"/>
    <property type="match status" value="3"/>
</dbReference>
<dbReference type="InterPro" id="IPR042099">
    <property type="entry name" value="ANL_N_sf"/>
</dbReference>
<dbReference type="Pfam" id="PF00550">
    <property type="entry name" value="PP-binding"/>
    <property type="match status" value="3"/>
</dbReference>
<evidence type="ECO:0000256" key="4">
    <source>
        <dbReference type="ARBA" id="ARBA00016743"/>
    </source>
</evidence>
<dbReference type="InterPro" id="IPR045851">
    <property type="entry name" value="AMP-bd_C_sf"/>
</dbReference>
<protein>
    <recommendedName>
        <fullName evidence="4">Phenyloxazoline synthase MbtB</fullName>
    </recommendedName>
    <alternativeName>
        <fullName evidence="8">Mycobactin synthetase protein B</fullName>
    </alternativeName>
</protein>
<dbReference type="InterPro" id="IPR006162">
    <property type="entry name" value="Ppantetheine_attach_site"/>
</dbReference>
<comment type="similarity">
    <text evidence="3">Belongs to the ATP-dependent AMP-binding enzyme family. MbtB subfamily.</text>
</comment>
<feature type="domain" description="Carrier" evidence="9">
    <location>
        <begin position="7"/>
        <end position="83"/>
    </location>
</feature>
<evidence type="ECO:0000256" key="5">
    <source>
        <dbReference type="ARBA" id="ARBA00022450"/>
    </source>
</evidence>
<dbReference type="RefSeq" id="WP_407937969.1">
    <property type="nucleotide sequence ID" value="NZ_LRMV01000010.1"/>
</dbReference>
<evidence type="ECO:0000313" key="10">
    <source>
        <dbReference type="EMBL" id="SCG48674.1"/>
    </source>
</evidence>
<keyword evidence="7" id="KW-0436">Ligase</keyword>
<dbReference type="InterPro" id="IPR010071">
    <property type="entry name" value="AA_adenyl_dom"/>
</dbReference>
<dbReference type="InterPro" id="IPR009081">
    <property type="entry name" value="PP-bd_ACP"/>
</dbReference>
<dbReference type="Gene3D" id="1.10.1200.10">
    <property type="entry name" value="ACP-like"/>
    <property type="match status" value="2"/>
</dbReference>
<dbReference type="InterPro" id="IPR036736">
    <property type="entry name" value="ACP-like_sf"/>
</dbReference>
<dbReference type="FunFam" id="3.40.50.12780:FF:000012">
    <property type="entry name" value="Non-ribosomal peptide synthetase"/>
    <property type="match status" value="2"/>
</dbReference>
<dbReference type="Gene3D" id="3.40.50.1820">
    <property type="entry name" value="alpha/beta hydrolase"/>
    <property type="match status" value="1"/>
</dbReference>
<dbReference type="InterPro" id="IPR023213">
    <property type="entry name" value="CAT-like_dom_sf"/>
</dbReference>
<feature type="domain" description="Carrier" evidence="9">
    <location>
        <begin position="2085"/>
        <end position="2160"/>
    </location>
</feature>
<dbReference type="InterPro" id="IPR057737">
    <property type="entry name" value="Condensation_MtbB-like"/>
</dbReference>
<evidence type="ECO:0000256" key="7">
    <source>
        <dbReference type="ARBA" id="ARBA00022598"/>
    </source>
</evidence>
<dbReference type="Pfam" id="PF00501">
    <property type="entry name" value="AMP-binding"/>
    <property type="match status" value="2"/>
</dbReference>
<dbReference type="GO" id="GO:0044550">
    <property type="term" value="P:secondary metabolite biosynthetic process"/>
    <property type="evidence" value="ECO:0007669"/>
    <property type="project" value="TreeGrafter"/>
</dbReference>
<dbReference type="PANTHER" id="PTHR45527">
    <property type="entry name" value="NONRIBOSOMAL PEPTIDE SYNTHETASE"/>
    <property type="match status" value="1"/>
</dbReference>
<dbReference type="GO" id="GO:0016874">
    <property type="term" value="F:ligase activity"/>
    <property type="evidence" value="ECO:0007669"/>
    <property type="project" value="UniProtKB-KW"/>
</dbReference>
<dbReference type="PANTHER" id="PTHR45527:SF10">
    <property type="entry name" value="PYOCHELIN SYNTHASE PCHF"/>
    <property type="match status" value="1"/>
</dbReference>
<dbReference type="PROSITE" id="PS00012">
    <property type="entry name" value="PHOSPHOPANTETHEINE"/>
    <property type="match status" value="2"/>
</dbReference>
<dbReference type="InterPro" id="IPR025110">
    <property type="entry name" value="AMP-bd_C"/>
</dbReference>
<dbReference type="FunFam" id="1.10.1200.10:FF:000016">
    <property type="entry name" value="Non-ribosomal peptide synthase"/>
    <property type="match status" value="1"/>
</dbReference>
<dbReference type="InterPro" id="IPR001242">
    <property type="entry name" value="Condensation_dom"/>
</dbReference>